<dbReference type="EMBL" id="CP032184">
    <property type="protein sequence ID" value="AXZ47501.1"/>
    <property type="molecule type" value="Genomic_DNA"/>
</dbReference>
<accession>A0AAD2SLC2</accession>
<evidence type="ECO:0000313" key="1">
    <source>
        <dbReference type="EMBL" id="AXZ47501.1"/>
    </source>
</evidence>
<reference evidence="2" key="2">
    <citation type="submission" date="2021-07" db="EMBL/GenBank/DDBJ databases">
        <authorList>
            <consortium name="Clinical and Environmental Microbiology Branch: Whole genome sequencing antimicrobial resistance pathogens in the healthcare setting"/>
        </authorList>
    </citation>
    <scope>NUCLEOTIDE SEQUENCE</scope>
    <source>
        <strain evidence="2">2021DK-00049</strain>
    </source>
</reference>
<sequence>MKYTVINNNKQNFKVQYEVDGLEQQAHLQGDTTHYGRLITGNSWVRIARHQNATRNAYGKIYGAGEEITQHHMTEEELFQNSLVDPLTHQKKIAGLLLGAFYSNNQEMTVELLDTVLNPKPKKTKKPL</sequence>
<evidence type="ECO:0000313" key="3">
    <source>
        <dbReference type="Proteomes" id="UP000263627"/>
    </source>
</evidence>
<dbReference type="RefSeq" id="WP_119174090.1">
    <property type="nucleotide sequence ID" value="NZ_CP032184.1"/>
</dbReference>
<gene>
    <name evidence="1" type="ORF">AM363_11320</name>
    <name evidence="2" type="ORF">KY227_005575</name>
</gene>
<dbReference type="Proteomes" id="UP000263627">
    <property type="component" value="Chromosome"/>
</dbReference>
<dbReference type="AlphaFoldDB" id="A0AAD2SLC2"/>
<dbReference type="EMBL" id="ABBJDF010000082">
    <property type="protein sequence ID" value="EHT9942371.1"/>
    <property type="molecule type" value="Genomic_DNA"/>
</dbReference>
<protein>
    <submittedName>
        <fullName evidence="2">Uncharacterized protein</fullName>
    </submittedName>
</protein>
<evidence type="ECO:0000313" key="2">
    <source>
        <dbReference type="EMBL" id="EHT9942371.1"/>
    </source>
</evidence>
<name>A0AAD2SLC2_CITFR</name>
<organism evidence="2">
    <name type="scientific">Citrobacter freundii</name>
    <dbReference type="NCBI Taxonomy" id="546"/>
    <lineage>
        <taxon>Bacteria</taxon>
        <taxon>Pseudomonadati</taxon>
        <taxon>Pseudomonadota</taxon>
        <taxon>Gammaproteobacteria</taxon>
        <taxon>Enterobacterales</taxon>
        <taxon>Enterobacteriaceae</taxon>
        <taxon>Citrobacter</taxon>
        <taxon>Citrobacter freundii complex</taxon>
    </lineage>
</organism>
<proteinExistence type="predicted"/>
<reference evidence="1 3" key="1">
    <citation type="submission" date="2018-09" db="EMBL/GenBank/DDBJ databases">
        <title>Whole genome sequencing of Citrobacter freundii AR_0116.</title>
        <authorList>
            <person name="Conlan S."/>
            <person name="Thomas P.J."/>
            <person name="Mullikin J."/>
            <person name="Frank K.M."/>
            <person name="Segre J.A."/>
        </authorList>
    </citation>
    <scope>NUCLEOTIDE SEQUENCE [LARGE SCALE GENOMIC DNA]</scope>
    <source>
        <strain evidence="1 3">AR_0116</strain>
    </source>
</reference>